<proteinExistence type="inferred from homology"/>
<dbReference type="GO" id="GO:0055085">
    <property type="term" value="P:transmembrane transport"/>
    <property type="evidence" value="ECO:0007669"/>
    <property type="project" value="InterPro"/>
</dbReference>
<dbReference type="AlphaFoldDB" id="A0AA42CGB2"/>
<name>A0AA42CGB2_9PROT</name>
<evidence type="ECO:0000256" key="3">
    <source>
        <dbReference type="SAM" id="SignalP"/>
    </source>
</evidence>
<dbReference type="GO" id="GO:0015716">
    <property type="term" value="P:organic phosphonate transport"/>
    <property type="evidence" value="ECO:0007669"/>
    <property type="project" value="InterPro"/>
</dbReference>
<comment type="caution">
    <text evidence="4">The sequence shown here is derived from an EMBL/GenBank/DDBJ whole genome shotgun (WGS) entry which is preliminary data.</text>
</comment>
<keyword evidence="2 3" id="KW-0732">Signal</keyword>
<dbReference type="NCBIfam" id="TIGR03431">
    <property type="entry name" value="PhnD"/>
    <property type="match status" value="1"/>
</dbReference>
<evidence type="ECO:0000256" key="1">
    <source>
        <dbReference type="ARBA" id="ARBA00007162"/>
    </source>
</evidence>
<sequence length="312" mass="33543">MIQRRTLLAGVAAGAVGALAAPARAQSWKAQYPELVYAVVPAENASGVTERYGAFVAYLGRELGTKVTLRIANDYAAVIEGQRSGNIHVGSYGPASFARARLTGVKTDAFVIDVNGDGTKGYNSVFYVLAKSPYRTIEDLKGRNLGLVDPNSTSGYNMPLFALNKQGITAATFFGKVQVTGSHENAVIALAQGTVDVCANWWNADDDSNLTRMLAKGMVKGPDGKALKKEDFRIILKSDLIINSPNAMLSDLPAELKAAIRKAFLEAPVKDKAAFDRLSDGKGRPWEPVDNAAYDDTIKLIQFVDALRKRSA</sequence>
<dbReference type="RefSeq" id="WP_264716464.1">
    <property type="nucleotide sequence ID" value="NZ_JAPDNT010000039.1"/>
</dbReference>
<dbReference type="PANTHER" id="PTHR35841:SF1">
    <property type="entry name" value="PHOSPHONATES-BINDING PERIPLASMIC PROTEIN"/>
    <property type="match status" value="1"/>
</dbReference>
<dbReference type="PROSITE" id="PS51318">
    <property type="entry name" value="TAT"/>
    <property type="match status" value="1"/>
</dbReference>
<comment type="similarity">
    <text evidence="1">Belongs to the phosphate/phosphite/phosphonate binding protein family.</text>
</comment>
<feature type="signal peptide" evidence="3">
    <location>
        <begin position="1"/>
        <end position="20"/>
    </location>
</feature>
<gene>
    <name evidence="4" type="primary">phnD</name>
    <name evidence="4" type="ORF">OL599_23390</name>
</gene>
<accession>A0AA42CGB2</accession>
<dbReference type="Pfam" id="PF12974">
    <property type="entry name" value="Phosphonate-bd"/>
    <property type="match status" value="1"/>
</dbReference>
<dbReference type="SUPFAM" id="SSF53850">
    <property type="entry name" value="Periplasmic binding protein-like II"/>
    <property type="match status" value="1"/>
</dbReference>
<dbReference type="NCBIfam" id="TIGR01098">
    <property type="entry name" value="3A0109s03R"/>
    <property type="match status" value="1"/>
</dbReference>
<evidence type="ECO:0000313" key="5">
    <source>
        <dbReference type="Proteomes" id="UP001165679"/>
    </source>
</evidence>
<dbReference type="GO" id="GO:0043190">
    <property type="term" value="C:ATP-binding cassette (ABC) transporter complex"/>
    <property type="evidence" value="ECO:0007669"/>
    <property type="project" value="InterPro"/>
</dbReference>
<evidence type="ECO:0000256" key="2">
    <source>
        <dbReference type="ARBA" id="ARBA00022729"/>
    </source>
</evidence>
<keyword evidence="5" id="KW-1185">Reference proteome</keyword>
<dbReference type="InterPro" id="IPR005770">
    <property type="entry name" value="PhnD"/>
</dbReference>
<reference evidence="4" key="1">
    <citation type="submission" date="2022-09" db="EMBL/GenBank/DDBJ databases">
        <title>Rhodovastum sp. nov. RN2-1 isolated from soil in Seongnam, South Korea.</title>
        <authorList>
            <person name="Le N.T."/>
        </authorList>
    </citation>
    <scope>NUCLEOTIDE SEQUENCE</scope>
    <source>
        <strain evidence="4">RN2-1</strain>
    </source>
</reference>
<dbReference type="Proteomes" id="UP001165679">
    <property type="component" value="Unassembled WGS sequence"/>
</dbReference>
<evidence type="ECO:0000313" key="4">
    <source>
        <dbReference type="EMBL" id="MCW3477514.1"/>
    </source>
</evidence>
<reference evidence="4" key="2">
    <citation type="submission" date="2022-10" db="EMBL/GenBank/DDBJ databases">
        <authorList>
            <person name="Trinh H.N."/>
        </authorList>
    </citation>
    <scope>NUCLEOTIDE SEQUENCE</scope>
    <source>
        <strain evidence="4">RN2-1</strain>
    </source>
</reference>
<dbReference type="EMBL" id="JAPDNT010000039">
    <property type="protein sequence ID" value="MCW3477514.1"/>
    <property type="molecule type" value="Genomic_DNA"/>
</dbReference>
<organism evidence="4 5">
    <name type="scientific">Limobrevibacterium gyesilva</name>
    <dbReference type="NCBI Taxonomy" id="2991712"/>
    <lineage>
        <taxon>Bacteria</taxon>
        <taxon>Pseudomonadati</taxon>
        <taxon>Pseudomonadota</taxon>
        <taxon>Alphaproteobacteria</taxon>
        <taxon>Acetobacterales</taxon>
        <taxon>Acetobacteraceae</taxon>
        <taxon>Limobrevibacterium</taxon>
    </lineage>
</organism>
<dbReference type="CDD" id="cd01071">
    <property type="entry name" value="PBP2_PhnD_like"/>
    <property type="match status" value="1"/>
</dbReference>
<dbReference type="InterPro" id="IPR006311">
    <property type="entry name" value="TAT_signal"/>
</dbReference>
<dbReference type="Gene3D" id="3.40.190.10">
    <property type="entry name" value="Periplasmic binding protein-like II"/>
    <property type="match status" value="2"/>
</dbReference>
<dbReference type="PANTHER" id="PTHR35841">
    <property type="entry name" value="PHOSPHONATES-BINDING PERIPLASMIC PROTEIN"/>
    <property type="match status" value="1"/>
</dbReference>
<dbReference type="InterPro" id="IPR017797">
    <property type="entry name" value="Phosphnate-bd"/>
</dbReference>
<feature type="chain" id="PRO_5041320194" evidence="3">
    <location>
        <begin position="21"/>
        <end position="312"/>
    </location>
</feature>
<protein>
    <submittedName>
        <fullName evidence="4">Phosphonate ABC transporter substrate-binding protein</fullName>
    </submittedName>
</protein>